<evidence type="ECO:0000256" key="15">
    <source>
        <dbReference type="PROSITE-ProRule" id="PRU10141"/>
    </source>
</evidence>
<dbReference type="InterPro" id="IPR017441">
    <property type="entry name" value="Protein_kinase_ATP_BS"/>
</dbReference>
<dbReference type="PANTHER" id="PTHR27005:SF511">
    <property type="entry name" value="WALL-ASSOCIATED RECEPTOR KINASE 1-RELATED"/>
    <property type="match status" value="1"/>
</dbReference>
<evidence type="ECO:0000313" key="19">
    <source>
        <dbReference type="EMBL" id="KAA8546474.1"/>
    </source>
</evidence>
<dbReference type="InterPro" id="IPR000719">
    <property type="entry name" value="Prot_kinase_dom"/>
</dbReference>
<evidence type="ECO:0000256" key="12">
    <source>
        <dbReference type="ARBA" id="ARBA00023180"/>
    </source>
</evidence>
<dbReference type="SUPFAM" id="SSF56112">
    <property type="entry name" value="Protein kinase-like (PK-like)"/>
    <property type="match status" value="1"/>
</dbReference>
<organism evidence="19 20">
    <name type="scientific">Nyssa sinensis</name>
    <dbReference type="NCBI Taxonomy" id="561372"/>
    <lineage>
        <taxon>Eukaryota</taxon>
        <taxon>Viridiplantae</taxon>
        <taxon>Streptophyta</taxon>
        <taxon>Embryophyta</taxon>
        <taxon>Tracheophyta</taxon>
        <taxon>Spermatophyta</taxon>
        <taxon>Magnoliopsida</taxon>
        <taxon>eudicotyledons</taxon>
        <taxon>Gunneridae</taxon>
        <taxon>Pentapetalae</taxon>
        <taxon>asterids</taxon>
        <taxon>Cornales</taxon>
        <taxon>Nyssaceae</taxon>
        <taxon>Nyssa</taxon>
    </lineage>
</organism>
<keyword evidence="8 15" id="KW-0067">ATP-binding</keyword>
<evidence type="ECO:0000256" key="7">
    <source>
        <dbReference type="ARBA" id="ARBA00022777"/>
    </source>
</evidence>
<evidence type="ECO:0000259" key="18">
    <source>
        <dbReference type="PROSITE" id="PS50011"/>
    </source>
</evidence>
<evidence type="ECO:0000256" key="10">
    <source>
        <dbReference type="ARBA" id="ARBA00023136"/>
    </source>
</evidence>
<evidence type="ECO:0000256" key="17">
    <source>
        <dbReference type="SAM" id="SignalP"/>
    </source>
</evidence>
<evidence type="ECO:0000256" key="13">
    <source>
        <dbReference type="ARBA" id="ARBA00047558"/>
    </source>
</evidence>
<accession>A0A5J5BV17</accession>
<dbReference type="CDD" id="cd14066">
    <property type="entry name" value="STKc_IRAK"/>
    <property type="match status" value="1"/>
</dbReference>
<dbReference type="InterPro" id="IPR011009">
    <property type="entry name" value="Kinase-like_dom_sf"/>
</dbReference>
<feature type="binding site" evidence="15">
    <location>
        <position position="417"/>
    </location>
    <ligand>
        <name>ATP</name>
        <dbReference type="ChEBI" id="CHEBI:30616"/>
    </ligand>
</feature>
<dbReference type="Proteomes" id="UP000325577">
    <property type="component" value="Linkage Group LG1"/>
</dbReference>
<keyword evidence="7" id="KW-0418">Kinase</keyword>
<protein>
    <recommendedName>
        <fullName evidence="18">Protein kinase domain-containing protein</fullName>
    </recommendedName>
</protein>
<feature type="signal peptide" evidence="17">
    <location>
        <begin position="1"/>
        <end position="26"/>
    </location>
</feature>
<dbReference type="OrthoDB" id="4062651at2759"/>
<dbReference type="EMBL" id="CM018032">
    <property type="protein sequence ID" value="KAA8546474.1"/>
    <property type="molecule type" value="Genomic_DNA"/>
</dbReference>
<dbReference type="Gene3D" id="1.10.510.10">
    <property type="entry name" value="Transferase(Phosphotransferase) domain 1"/>
    <property type="match status" value="1"/>
</dbReference>
<proteinExistence type="predicted"/>
<feature type="compositionally biased region" description="Basic and acidic residues" evidence="16">
    <location>
        <begin position="701"/>
        <end position="713"/>
    </location>
</feature>
<evidence type="ECO:0000256" key="1">
    <source>
        <dbReference type="ARBA" id="ARBA00004479"/>
    </source>
</evidence>
<evidence type="ECO:0000256" key="16">
    <source>
        <dbReference type="SAM" id="MobiDB-lite"/>
    </source>
</evidence>
<dbReference type="GO" id="GO:0005886">
    <property type="term" value="C:plasma membrane"/>
    <property type="evidence" value="ECO:0007669"/>
    <property type="project" value="TreeGrafter"/>
</dbReference>
<dbReference type="InterPro" id="IPR008271">
    <property type="entry name" value="Ser/Thr_kinase_AS"/>
</dbReference>
<feature type="domain" description="Protein kinase" evidence="18">
    <location>
        <begin position="388"/>
        <end position="670"/>
    </location>
</feature>
<gene>
    <name evidence="19" type="ORF">F0562_002787</name>
</gene>
<dbReference type="Gene3D" id="3.30.200.20">
    <property type="entry name" value="Phosphorylase Kinase, domain 1"/>
    <property type="match status" value="1"/>
</dbReference>
<feature type="region of interest" description="Disordered" evidence="16">
    <location>
        <begin position="693"/>
        <end position="713"/>
    </location>
</feature>
<dbReference type="InterPro" id="IPR045274">
    <property type="entry name" value="WAK-like"/>
</dbReference>
<dbReference type="GO" id="GO:0005524">
    <property type="term" value="F:ATP binding"/>
    <property type="evidence" value="ECO:0007669"/>
    <property type="project" value="UniProtKB-UniRule"/>
</dbReference>
<dbReference type="PROSITE" id="PS00108">
    <property type="entry name" value="PROTEIN_KINASE_ST"/>
    <property type="match status" value="1"/>
</dbReference>
<dbReference type="SMART" id="SM00220">
    <property type="entry name" value="S_TKc"/>
    <property type="match status" value="1"/>
</dbReference>
<dbReference type="InterPro" id="IPR025287">
    <property type="entry name" value="WAK_GUB"/>
</dbReference>
<dbReference type="AlphaFoldDB" id="A0A5J5BV17"/>
<comment type="subcellular location">
    <subcellularLocation>
        <location evidence="1">Membrane</location>
        <topology evidence="1">Single-pass type I membrane protein</topology>
    </subcellularLocation>
</comment>
<keyword evidence="2" id="KW-0723">Serine/threonine-protein kinase</keyword>
<evidence type="ECO:0000256" key="4">
    <source>
        <dbReference type="ARBA" id="ARBA00022692"/>
    </source>
</evidence>
<reference evidence="19 20" key="1">
    <citation type="submission" date="2019-09" db="EMBL/GenBank/DDBJ databases">
        <title>A chromosome-level genome assembly of the Chinese tupelo Nyssa sinensis.</title>
        <authorList>
            <person name="Yang X."/>
            <person name="Kang M."/>
            <person name="Yang Y."/>
            <person name="Xiong H."/>
            <person name="Wang M."/>
            <person name="Zhang Z."/>
            <person name="Wang Z."/>
            <person name="Wu H."/>
            <person name="Ma T."/>
            <person name="Liu J."/>
            <person name="Xi Z."/>
        </authorList>
    </citation>
    <scope>NUCLEOTIDE SEQUENCE [LARGE SCALE GENOMIC DNA]</scope>
    <source>
        <strain evidence="19">J267</strain>
        <tissue evidence="19">Leaf</tissue>
    </source>
</reference>
<keyword evidence="20" id="KW-1185">Reference proteome</keyword>
<evidence type="ECO:0000313" key="20">
    <source>
        <dbReference type="Proteomes" id="UP000325577"/>
    </source>
</evidence>
<evidence type="ECO:0000256" key="2">
    <source>
        <dbReference type="ARBA" id="ARBA00022527"/>
    </source>
</evidence>
<keyword evidence="10" id="KW-0472">Membrane</keyword>
<keyword evidence="12" id="KW-0325">Glycoprotein</keyword>
<evidence type="ECO:0000256" key="9">
    <source>
        <dbReference type="ARBA" id="ARBA00022989"/>
    </source>
</evidence>
<keyword evidence="9" id="KW-1133">Transmembrane helix</keyword>
<comment type="catalytic activity">
    <reaction evidence="13">
        <text>L-seryl-[protein] + ATP = O-phospho-L-seryl-[protein] + ADP + H(+)</text>
        <dbReference type="Rhea" id="RHEA:17989"/>
        <dbReference type="Rhea" id="RHEA-COMP:9863"/>
        <dbReference type="Rhea" id="RHEA-COMP:11604"/>
        <dbReference type="ChEBI" id="CHEBI:15378"/>
        <dbReference type="ChEBI" id="CHEBI:29999"/>
        <dbReference type="ChEBI" id="CHEBI:30616"/>
        <dbReference type="ChEBI" id="CHEBI:83421"/>
        <dbReference type="ChEBI" id="CHEBI:456216"/>
    </reaction>
</comment>
<keyword evidence="3" id="KW-0808">Transferase</keyword>
<dbReference type="Pfam" id="PF13947">
    <property type="entry name" value="GUB_WAK_bind"/>
    <property type="match status" value="1"/>
</dbReference>
<dbReference type="GO" id="GO:0030247">
    <property type="term" value="F:polysaccharide binding"/>
    <property type="evidence" value="ECO:0007669"/>
    <property type="project" value="InterPro"/>
</dbReference>
<evidence type="ECO:0000256" key="3">
    <source>
        <dbReference type="ARBA" id="ARBA00022679"/>
    </source>
</evidence>
<evidence type="ECO:0000256" key="14">
    <source>
        <dbReference type="ARBA" id="ARBA00047951"/>
    </source>
</evidence>
<keyword evidence="11" id="KW-1015">Disulfide bond</keyword>
<evidence type="ECO:0000256" key="6">
    <source>
        <dbReference type="ARBA" id="ARBA00022741"/>
    </source>
</evidence>
<dbReference type="PROSITE" id="PS50011">
    <property type="entry name" value="PROTEIN_KINASE_DOM"/>
    <property type="match status" value="1"/>
</dbReference>
<evidence type="ECO:0000256" key="5">
    <source>
        <dbReference type="ARBA" id="ARBA00022729"/>
    </source>
</evidence>
<keyword evidence="5 17" id="KW-0732">Signal</keyword>
<dbReference type="FunFam" id="1.10.510.10:FF:000084">
    <property type="entry name" value="Wall-associated receptor kinase 2"/>
    <property type="match status" value="1"/>
</dbReference>
<keyword evidence="6 15" id="KW-0547">Nucleotide-binding</keyword>
<keyword evidence="4" id="KW-0812">Transmembrane</keyword>
<feature type="chain" id="PRO_5023847137" description="Protein kinase domain-containing protein" evidence="17">
    <location>
        <begin position="27"/>
        <end position="713"/>
    </location>
</feature>
<evidence type="ECO:0000256" key="11">
    <source>
        <dbReference type="ARBA" id="ARBA00023157"/>
    </source>
</evidence>
<dbReference type="GO" id="GO:0004674">
    <property type="term" value="F:protein serine/threonine kinase activity"/>
    <property type="evidence" value="ECO:0007669"/>
    <property type="project" value="UniProtKB-KW"/>
</dbReference>
<dbReference type="Pfam" id="PF00069">
    <property type="entry name" value="Pkinase"/>
    <property type="match status" value="1"/>
</dbReference>
<dbReference type="PANTHER" id="PTHR27005">
    <property type="entry name" value="WALL-ASSOCIATED RECEPTOR KINASE-LIKE 21"/>
    <property type="match status" value="1"/>
</dbReference>
<evidence type="ECO:0000256" key="8">
    <source>
        <dbReference type="ARBA" id="ARBA00022840"/>
    </source>
</evidence>
<comment type="catalytic activity">
    <reaction evidence="14">
        <text>L-threonyl-[protein] + ATP = O-phospho-L-threonyl-[protein] + ADP + H(+)</text>
        <dbReference type="Rhea" id="RHEA:46608"/>
        <dbReference type="Rhea" id="RHEA-COMP:11060"/>
        <dbReference type="Rhea" id="RHEA-COMP:11605"/>
        <dbReference type="ChEBI" id="CHEBI:15378"/>
        <dbReference type="ChEBI" id="CHEBI:30013"/>
        <dbReference type="ChEBI" id="CHEBI:30616"/>
        <dbReference type="ChEBI" id="CHEBI:61977"/>
        <dbReference type="ChEBI" id="CHEBI:456216"/>
    </reaction>
</comment>
<dbReference type="PROSITE" id="PS00107">
    <property type="entry name" value="PROTEIN_KINASE_ATP"/>
    <property type="match status" value="1"/>
</dbReference>
<dbReference type="FunFam" id="3.30.200.20:FF:000043">
    <property type="entry name" value="Wall-associated receptor kinase 2"/>
    <property type="match status" value="1"/>
</dbReference>
<sequence>MSTLHKLAVLLLLLLVVMLAARLGTAQPESKFEPKPDCPKKCGELSIPYPFGIREGCYLNDSFLITCNDTENIPYLMRSNLRVLNISFDGELEVSNQVVYACYNQLGQLVDGITYSLQGTSRFPISYTRNKFTVVGCHAYGIITGSAGYGVSCTALCDNTQYLTDGSCSGIGCCQTTIPKRVTDFNLSVQSFYNQSGVLDFNPCGFAFVVKEEGYNFSTADLFNLSNIRELPLVLNWAIGDQTCEEAKSNVSSIYVCGNNIQNAITLIIVWVIYANVQPVTMGILTLDATISMSAGMLHSISAHIIVTTQTEVILVPARDGTGAAILVIGCYLLYWSNKRRKLSKLKEIRYKENGGLMLEEELSNQDGSIEAVKIFTIDELKKATNDFDKTAIIGRGGFGIVYKGVLPQNKIVAIKKSTVMDQSQIKQFVNEVIVVSQINHRNVVRLLGCCLETEVPLLVYEFITNGTLFHHIHELGDLSSIPWEIRLRIAKETAGALSYLHSAASTPIIHRDVKSTNILLDDNFTAKVSDFGASKLVPLDKTQLTTMVQGTLGYLDPEYFHTGQLSEKSDVYSFGVVLVELLTARQAICSDSPEKEINLATYFISSMKENQLSRILDHQIVNEGNFEQLCEVAKLAYSCLRLKGDERPTMKEVATELEGLAKVEKHHWVGLDENLEETEYLLSETMNFGTTSNTTGYDSLKNEDIMPLDDGR</sequence>
<dbReference type="GO" id="GO:0007166">
    <property type="term" value="P:cell surface receptor signaling pathway"/>
    <property type="evidence" value="ECO:0007669"/>
    <property type="project" value="InterPro"/>
</dbReference>
<name>A0A5J5BV17_9ASTE</name>